<evidence type="ECO:0000256" key="1">
    <source>
        <dbReference type="SAM" id="Phobius"/>
    </source>
</evidence>
<keyword evidence="1" id="KW-0812">Transmembrane</keyword>
<reference evidence="2 3" key="1">
    <citation type="submission" date="2017-10" db="EMBL/GenBank/DDBJ databases">
        <title>Genomics of the genus Arcobacter.</title>
        <authorList>
            <person name="Perez-Cataluna A."/>
            <person name="Figueras M.J."/>
        </authorList>
    </citation>
    <scope>NUCLEOTIDE SEQUENCE [LARGE SCALE GENOMIC DNA]</scope>
    <source>
        <strain evidence="2 3">CECT 8441</strain>
    </source>
</reference>
<dbReference type="Proteomes" id="UP000289758">
    <property type="component" value="Unassembled WGS sequence"/>
</dbReference>
<protein>
    <submittedName>
        <fullName evidence="2">Uncharacterized protein</fullName>
    </submittedName>
</protein>
<dbReference type="EMBL" id="PDKK01000002">
    <property type="protein sequence ID" value="RXK07638.1"/>
    <property type="molecule type" value="Genomic_DNA"/>
</dbReference>
<feature type="transmembrane region" description="Helical" evidence="1">
    <location>
        <begin position="38"/>
        <end position="59"/>
    </location>
</feature>
<dbReference type="Gene3D" id="2.120.10.30">
    <property type="entry name" value="TolB, C-terminal domain"/>
    <property type="match status" value="1"/>
</dbReference>
<keyword evidence="3" id="KW-1185">Reference proteome</keyword>
<accession>A0A4Q1AZK1</accession>
<evidence type="ECO:0000313" key="2">
    <source>
        <dbReference type="EMBL" id="RXK07638.1"/>
    </source>
</evidence>
<name>A0A4Q1AZK1_9BACT</name>
<dbReference type="InterPro" id="IPR011042">
    <property type="entry name" value="6-blade_b-propeller_TolB-like"/>
</dbReference>
<organism evidence="2 3">
    <name type="scientific">Halarcobacter ebronensis</name>
    <dbReference type="NCBI Taxonomy" id="1462615"/>
    <lineage>
        <taxon>Bacteria</taxon>
        <taxon>Pseudomonadati</taxon>
        <taxon>Campylobacterota</taxon>
        <taxon>Epsilonproteobacteria</taxon>
        <taxon>Campylobacterales</taxon>
        <taxon>Arcobacteraceae</taxon>
        <taxon>Halarcobacter</taxon>
    </lineage>
</organism>
<dbReference type="AlphaFoldDB" id="A0A4Q1AZK1"/>
<keyword evidence="1" id="KW-0472">Membrane</keyword>
<sequence length="469" mass="51607">MFLLGGGLISPKIFNFISLTLQTDNYSVELASSPNDNIALYIGVSLIVISVLLLIYFNFQQKLLKVESEITHGYKSIISQVDQLVGDYSKTIEPINFIIHNNMYFVLSKFYDVEGEQTIQIRIDAFRKDGSWNEEFGASGSGYRLIDFDSGRPEPSQILSLPHNELLIIGTLYKEDGPQAFMLVLDSNGKNKTTFNNGQIKTIQINNEKVPRCKNAVLHNGVIYLLCSEVHDLGTAIIAVNTDGNIVPSFGLNGISETLPQTYKTAYPSGISYDVHSNAFYIAAKSGSGLVAKYQSDGKLDNNFGDNGVKNISTVLLHNGFVNQVNNITTLPNGTTLTVGAGNNGFVVAINHRGISDNKIGTNGRIDIRSFYRVESNTIVTDNVGRIFVGGMEYDGNSIMNGLISFFDQNGKPIQLAKRQSIHINSGRPTRLIDLKIDNDGSLLALTKDNNQTISFSTFNIYKIDITNQ</sequence>
<dbReference type="SUPFAM" id="SSF101898">
    <property type="entry name" value="NHL repeat"/>
    <property type="match status" value="1"/>
</dbReference>
<gene>
    <name evidence="2" type="ORF">CRV07_04030</name>
</gene>
<keyword evidence="1" id="KW-1133">Transmembrane helix</keyword>
<evidence type="ECO:0000313" key="3">
    <source>
        <dbReference type="Proteomes" id="UP000289758"/>
    </source>
</evidence>
<proteinExistence type="predicted"/>
<comment type="caution">
    <text evidence="2">The sequence shown here is derived from an EMBL/GenBank/DDBJ whole genome shotgun (WGS) entry which is preliminary data.</text>
</comment>